<dbReference type="AlphaFoldDB" id="A0A0D0CCQ0"/>
<dbReference type="OrthoDB" id="312874at2759"/>
<dbReference type="EMBL" id="KN834838">
    <property type="protein sequence ID" value="KIK52698.1"/>
    <property type="molecule type" value="Genomic_DNA"/>
</dbReference>
<protein>
    <recommendedName>
        <fullName evidence="1">Fungal-type protein kinase domain-containing protein</fullName>
    </recommendedName>
</protein>
<feature type="domain" description="Fungal-type protein kinase" evidence="1">
    <location>
        <begin position="2"/>
        <end position="119"/>
    </location>
</feature>
<proteinExistence type="predicted"/>
<dbReference type="Pfam" id="PF17667">
    <property type="entry name" value="Pkinase_fungal"/>
    <property type="match status" value="1"/>
</dbReference>
<evidence type="ECO:0000259" key="1">
    <source>
        <dbReference type="Pfam" id="PF17667"/>
    </source>
</evidence>
<gene>
    <name evidence="2" type="ORF">GYMLUDRAFT_179780</name>
</gene>
<reference evidence="2 3" key="1">
    <citation type="submission" date="2014-04" db="EMBL/GenBank/DDBJ databases">
        <title>Evolutionary Origins and Diversification of the Mycorrhizal Mutualists.</title>
        <authorList>
            <consortium name="DOE Joint Genome Institute"/>
            <consortium name="Mycorrhizal Genomics Consortium"/>
            <person name="Kohler A."/>
            <person name="Kuo A."/>
            <person name="Nagy L.G."/>
            <person name="Floudas D."/>
            <person name="Copeland A."/>
            <person name="Barry K.W."/>
            <person name="Cichocki N."/>
            <person name="Veneault-Fourrey C."/>
            <person name="LaButti K."/>
            <person name="Lindquist E.A."/>
            <person name="Lipzen A."/>
            <person name="Lundell T."/>
            <person name="Morin E."/>
            <person name="Murat C."/>
            <person name="Riley R."/>
            <person name="Ohm R."/>
            <person name="Sun H."/>
            <person name="Tunlid A."/>
            <person name="Henrissat B."/>
            <person name="Grigoriev I.V."/>
            <person name="Hibbett D.S."/>
            <person name="Martin F."/>
        </authorList>
    </citation>
    <scope>NUCLEOTIDE SEQUENCE [LARGE SCALE GENOMIC DNA]</scope>
    <source>
        <strain evidence="2 3">FD-317 M1</strain>
    </source>
</reference>
<sequence>MENILANDPCRRFTTGTTVQGRTLRLWFANHSFVLKTEPIDLLTDHRRLIHFFLALSFAPRTVDLGWDPTIVRAGYNCDDDQWMYVVCVDGQFFTTAWLLADFTDQGHAGRWTRVWLVRDCD</sequence>
<dbReference type="HOGENOM" id="CLU_136555_0_0_1"/>
<name>A0A0D0CCQ0_9AGAR</name>
<keyword evidence="3" id="KW-1185">Reference proteome</keyword>
<evidence type="ECO:0000313" key="2">
    <source>
        <dbReference type="EMBL" id="KIK52698.1"/>
    </source>
</evidence>
<dbReference type="Proteomes" id="UP000053593">
    <property type="component" value="Unassembled WGS sequence"/>
</dbReference>
<dbReference type="InterPro" id="IPR040976">
    <property type="entry name" value="Pkinase_fungal"/>
</dbReference>
<evidence type="ECO:0000313" key="3">
    <source>
        <dbReference type="Proteomes" id="UP000053593"/>
    </source>
</evidence>
<organism evidence="2 3">
    <name type="scientific">Collybiopsis luxurians FD-317 M1</name>
    <dbReference type="NCBI Taxonomy" id="944289"/>
    <lineage>
        <taxon>Eukaryota</taxon>
        <taxon>Fungi</taxon>
        <taxon>Dikarya</taxon>
        <taxon>Basidiomycota</taxon>
        <taxon>Agaricomycotina</taxon>
        <taxon>Agaricomycetes</taxon>
        <taxon>Agaricomycetidae</taxon>
        <taxon>Agaricales</taxon>
        <taxon>Marasmiineae</taxon>
        <taxon>Omphalotaceae</taxon>
        <taxon>Collybiopsis</taxon>
        <taxon>Collybiopsis luxurians</taxon>
    </lineage>
</organism>
<feature type="non-terminal residue" evidence="2">
    <location>
        <position position="1"/>
    </location>
</feature>
<accession>A0A0D0CCQ0</accession>